<evidence type="ECO:0000256" key="4">
    <source>
        <dbReference type="ARBA" id="ARBA00022692"/>
    </source>
</evidence>
<evidence type="ECO:0000256" key="8">
    <source>
        <dbReference type="ARBA" id="ARBA00023136"/>
    </source>
</evidence>
<dbReference type="InterPro" id="IPR000719">
    <property type="entry name" value="Prot_kinase_dom"/>
</dbReference>
<dbReference type="PANTHER" id="PTHR45631">
    <property type="entry name" value="OS07G0107800 PROTEIN-RELATED"/>
    <property type="match status" value="1"/>
</dbReference>
<evidence type="ECO:0000256" key="13">
    <source>
        <dbReference type="SAM" id="SignalP"/>
    </source>
</evidence>
<comment type="subcellular location">
    <subcellularLocation>
        <location evidence="1">Membrane</location>
        <topology evidence="1">Single-pass membrane protein</topology>
    </subcellularLocation>
</comment>
<dbReference type="Proteomes" id="UP000266723">
    <property type="component" value="Unassembled WGS sequence"/>
</dbReference>
<protein>
    <recommendedName>
        <fullName evidence="2">non-specific serine/threonine protein kinase</fullName>
        <ecNumber evidence="2">2.7.11.1</ecNumber>
    </recommendedName>
</protein>
<dbReference type="Gene3D" id="3.80.10.10">
    <property type="entry name" value="Ribonuclease Inhibitor"/>
    <property type="match status" value="1"/>
</dbReference>
<dbReference type="EMBL" id="QGKV02002055">
    <property type="protein sequence ID" value="KAF3493818.1"/>
    <property type="molecule type" value="Genomic_DNA"/>
</dbReference>
<proteinExistence type="predicted"/>
<keyword evidence="4 12" id="KW-0812">Transmembrane</keyword>
<gene>
    <name evidence="15" type="ORF">DY000_02058086</name>
</gene>
<dbReference type="Gene3D" id="1.10.510.10">
    <property type="entry name" value="Transferase(Phosphotransferase) domain 1"/>
    <property type="match status" value="2"/>
</dbReference>
<keyword evidence="11" id="KW-0067">ATP-binding</keyword>
<name>A0ABQ7A851_BRACR</name>
<evidence type="ECO:0000313" key="15">
    <source>
        <dbReference type="EMBL" id="KAF3493818.1"/>
    </source>
</evidence>
<dbReference type="PANTHER" id="PTHR45631:SF58">
    <property type="entry name" value="PROTEIN KINASE DOMAIN-CONTAINING PROTEIN"/>
    <property type="match status" value="1"/>
</dbReference>
<evidence type="ECO:0000256" key="10">
    <source>
        <dbReference type="ARBA" id="ARBA00048679"/>
    </source>
</evidence>
<organism evidence="15 16">
    <name type="scientific">Brassica cretica</name>
    <name type="common">Mustard</name>
    <dbReference type="NCBI Taxonomy" id="69181"/>
    <lineage>
        <taxon>Eukaryota</taxon>
        <taxon>Viridiplantae</taxon>
        <taxon>Streptophyta</taxon>
        <taxon>Embryophyta</taxon>
        <taxon>Tracheophyta</taxon>
        <taxon>Spermatophyta</taxon>
        <taxon>Magnoliopsida</taxon>
        <taxon>eudicotyledons</taxon>
        <taxon>Gunneridae</taxon>
        <taxon>Pentapetalae</taxon>
        <taxon>rosids</taxon>
        <taxon>malvids</taxon>
        <taxon>Brassicales</taxon>
        <taxon>Brassicaceae</taxon>
        <taxon>Brassiceae</taxon>
        <taxon>Brassica</taxon>
    </lineage>
</organism>
<evidence type="ECO:0000256" key="9">
    <source>
        <dbReference type="ARBA" id="ARBA00047899"/>
    </source>
</evidence>
<dbReference type="EC" id="2.7.11.1" evidence="2"/>
<dbReference type="InterPro" id="IPR017441">
    <property type="entry name" value="Protein_kinase_ATP_BS"/>
</dbReference>
<dbReference type="InterPro" id="IPR011009">
    <property type="entry name" value="Kinase-like_dom_sf"/>
</dbReference>
<keyword evidence="5 13" id="KW-0732">Signal</keyword>
<dbReference type="SUPFAM" id="SSF56112">
    <property type="entry name" value="Protein kinase-like (PK-like)"/>
    <property type="match status" value="1"/>
</dbReference>
<evidence type="ECO:0000256" key="2">
    <source>
        <dbReference type="ARBA" id="ARBA00012513"/>
    </source>
</evidence>
<keyword evidence="11" id="KW-0547">Nucleotide-binding</keyword>
<evidence type="ECO:0000256" key="7">
    <source>
        <dbReference type="ARBA" id="ARBA00022989"/>
    </source>
</evidence>
<evidence type="ECO:0000256" key="5">
    <source>
        <dbReference type="ARBA" id="ARBA00022729"/>
    </source>
</evidence>
<evidence type="ECO:0000256" key="11">
    <source>
        <dbReference type="PROSITE-ProRule" id="PRU10141"/>
    </source>
</evidence>
<dbReference type="PROSITE" id="PS00107">
    <property type="entry name" value="PROTEIN_KINASE_ATP"/>
    <property type="match status" value="1"/>
</dbReference>
<reference evidence="15 16" key="1">
    <citation type="journal article" date="2020" name="BMC Genomics">
        <title>Intraspecific diversification of the crop wild relative Brassica cretica Lam. using demographic model selection.</title>
        <authorList>
            <person name="Kioukis A."/>
            <person name="Michalopoulou V.A."/>
            <person name="Briers L."/>
            <person name="Pirintsos S."/>
            <person name="Studholme D.J."/>
            <person name="Pavlidis P."/>
            <person name="Sarris P.F."/>
        </authorList>
    </citation>
    <scope>NUCLEOTIDE SEQUENCE [LARGE SCALE GENOMIC DNA]</scope>
    <source>
        <strain evidence="16">cv. PFS-1207/04</strain>
    </source>
</reference>
<keyword evidence="7 12" id="KW-1133">Transmembrane helix</keyword>
<dbReference type="InterPro" id="IPR024788">
    <property type="entry name" value="Malectin-like_Carb-bd_dom"/>
</dbReference>
<feature type="signal peptide" evidence="13">
    <location>
        <begin position="1"/>
        <end position="24"/>
    </location>
</feature>
<dbReference type="SUPFAM" id="SSF52058">
    <property type="entry name" value="L domain-like"/>
    <property type="match status" value="1"/>
</dbReference>
<accession>A0ABQ7A851</accession>
<dbReference type="Pfam" id="PF12819">
    <property type="entry name" value="Malectin_like"/>
    <property type="match status" value="2"/>
</dbReference>
<comment type="catalytic activity">
    <reaction evidence="9">
        <text>L-threonyl-[protein] + ATP = O-phospho-L-threonyl-[protein] + ADP + H(+)</text>
        <dbReference type="Rhea" id="RHEA:46608"/>
        <dbReference type="Rhea" id="RHEA-COMP:11060"/>
        <dbReference type="Rhea" id="RHEA-COMP:11605"/>
        <dbReference type="ChEBI" id="CHEBI:15378"/>
        <dbReference type="ChEBI" id="CHEBI:30013"/>
        <dbReference type="ChEBI" id="CHEBI:30616"/>
        <dbReference type="ChEBI" id="CHEBI:61977"/>
        <dbReference type="ChEBI" id="CHEBI:456216"/>
        <dbReference type="EC" id="2.7.11.1"/>
    </reaction>
</comment>
<sequence>MKNLRRLFLSFLILSFCIFNFLQAQDQQGFINLDCGLEANESPYTEPTTKLTFTSDSDFIKTGKSGRIQNVPGLDYIRPYTVLRYFPDGVRNCYTLSVVQDTNYLIVAMFTYGNYDNLDTPPKFDLYLGPNIWTTVDLQRKVNGTREELIHISRSTSLQVCLVKTGTTTPVISALELRPLRNDIYIPQSGSLKNRFRVYLTDSRDIVRLFLSFLILSFCIFNFLQAQDQQGFINLDCGLEANESPYTEPTTKLTFTSDSDFIKTGKSGRIQNVPGLDYIRPYTVLRYFPDGVRNCYTLSVVQDTNYLIVAMFTYGNYDNLDTPPKFDLYLGPNIWTTVDLQRKVNGTREELIHISRSTSLQVCLVKTGTTTPVISALELRPLRNDIYIPQSGSLKNRFRVYLTDSRDIVRYPLDVHDRLWSPFFMSEWKLLRTSLSINTSDDDYDIPEDVLVTAATPANVSLPLTISWNVETPSDLFYAYLHGAEIQSLRDNDTREFNITAGPNVSYGPVSPEELLVNTLYNTSPVKCDGGACHLQLIRTLNSTLPPLLNAIEAFVVVEFPQSETNTDDVVAIKSIETSYGLSRISWQGDPCVPQQFLWDGLTCEYTNITTPPRILSLDLSSSEITGIIVPEIQNLTQLKKLDLSNNNLTGGVPEFLAKMKSLLVINLSGNNLSGSVPQALLDKVKKGLMLKSSLTLNKLVYNNSIQGNPNLCSSSSCNKKKNRTMLPVIASLASLGIIISVTTLLFVCMKRGTSIGKGFSPSQPSIETKKRRYTYTEVLAMTNNLERVLGKGGFGMVYHGYINGNEEVAVKLLSLSSAQGYKEFKTEVELLLRVYHTNLVSLVGYCDEKDHLALIYQYMANGDLKQHLSGSSTMSWVDRLNIAIDAALEIITNKPVIDQTRQKPHIAEWVKFMLTRGDINNVMDPKLKGVYDSGSAWKALELAMTCVFPSSLERPNMSHVVHELKECLISENKRTRDINATSSLDINLSFGSDVNPKAR</sequence>
<dbReference type="Pfam" id="PF13855">
    <property type="entry name" value="LRR_8"/>
    <property type="match status" value="1"/>
</dbReference>
<evidence type="ECO:0000259" key="14">
    <source>
        <dbReference type="PROSITE" id="PS50011"/>
    </source>
</evidence>
<evidence type="ECO:0000313" key="16">
    <source>
        <dbReference type="Proteomes" id="UP000266723"/>
    </source>
</evidence>
<keyword evidence="3" id="KW-0433">Leucine-rich repeat</keyword>
<dbReference type="PROSITE" id="PS50011">
    <property type="entry name" value="PROTEIN_KINASE_DOM"/>
    <property type="match status" value="1"/>
</dbReference>
<dbReference type="InterPro" id="IPR001245">
    <property type="entry name" value="Ser-Thr/Tyr_kinase_cat_dom"/>
</dbReference>
<keyword evidence="8 12" id="KW-0472">Membrane</keyword>
<dbReference type="Pfam" id="PF07714">
    <property type="entry name" value="PK_Tyr_Ser-Thr"/>
    <property type="match status" value="1"/>
</dbReference>
<evidence type="ECO:0000256" key="1">
    <source>
        <dbReference type="ARBA" id="ARBA00004167"/>
    </source>
</evidence>
<feature type="transmembrane region" description="Helical" evidence="12">
    <location>
        <begin position="726"/>
        <end position="748"/>
    </location>
</feature>
<evidence type="ECO:0000256" key="6">
    <source>
        <dbReference type="ARBA" id="ARBA00022737"/>
    </source>
</evidence>
<dbReference type="InterPro" id="IPR001611">
    <property type="entry name" value="Leu-rich_rpt"/>
</dbReference>
<keyword evidence="16" id="KW-1185">Reference proteome</keyword>
<evidence type="ECO:0000256" key="12">
    <source>
        <dbReference type="SAM" id="Phobius"/>
    </source>
</evidence>
<keyword evidence="6" id="KW-0677">Repeat</keyword>
<evidence type="ECO:0000256" key="3">
    <source>
        <dbReference type="ARBA" id="ARBA00022614"/>
    </source>
</evidence>
<feature type="chain" id="PRO_5046537766" description="non-specific serine/threonine protein kinase" evidence="13">
    <location>
        <begin position="25"/>
        <end position="1000"/>
    </location>
</feature>
<comment type="caution">
    <text evidence="15">The sequence shown here is derived from an EMBL/GenBank/DDBJ whole genome shotgun (WGS) entry which is preliminary data.</text>
</comment>
<comment type="catalytic activity">
    <reaction evidence="10">
        <text>L-seryl-[protein] + ATP = O-phospho-L-seryl-[protein] + ADP + H(+)</text>
        <dbReference type="Rhea" id="RHEA:17989"/>
        <dbReference type="Rhea" id="RHEA-COMP:9863"/>
        <dbReference type="Rhea" id="RHEA-COMP:11604"/>
        <dbReference type="ChEBI" id="CHEBI:15378"/>
        <dbReference type="ChEBI" id="CHEBI:29999"/>
        <dbReference type="ChEBI" id="CHEBI:30616"/>
        <dbReference type="ChEBI" id="CHEBI:83421"/>
        <dbReference type="ChEBI" id="CHEBI:456216"/>
        <dbReference type="EC" id="2.7.11.1"/>
    </reaction>
</comment>
<feature type="binding site" evidence="11">
    <location>
        <position position="812"/>
    </location>
    <ligand>
        <name>ATP</name>
        <dbReference type="ChEBI" id="CHEBI:30616"/>
    </ligand>
</feature>
<dbReference type="InterPro" id="IPR032675">
    <property type="entry name" value="LRR_dom_sf"/>
</dbReference>
<feature type="domain" description="Protein kinase" evidence="14">
    <location>
        <begin position="784"/>
        <end position="1000"/>
    </location>
</feature>